<keyword evidence="1" id="KW-0732">Signal</keyword>
<dbReference type="PANTHER" id="PTHR43649">
    <property type="entry name" value="ARABINOSE-BINDING PROTEIN-RELATED"/>
    <property type="match status" value="1"/>
</dbReference>
<dbReference type="PANTHER" id="PTHR43649:SF27">
    <property type="entry name" value="EXTRACELLULAR SOLUTE-BINDING PROTEIN FAMILY 1"/>
    <property type="match status" value="1"/>
</dbReference>
<protein>
    <submittedName>
        <fullName evidence="2">ABC-type glycerol-3-phosphate transport system, substrate-binding protein</fullName>
    </submittedName>
</protein>
<dbReference type="OrthoDB" id="383574at2"/>
<dbReference type="RefSeq" id="WP_081348162.1">
    <property type="nucleotide sequence ID" value="NZ_FNWV01000004.1"/>
</dbReference>
<reference evidence="2 3" key="1">
    <citation type="submission" date="2016-10" db="EMBL/GenBank/DDBJ databases">
        <authorList>
            <person name="de Groot N.N."/>
        </authorList>
    </citation>
    <scope>NUCLEOTIDE SEQUENCE [LARGE SCALE GENOMIC DNA]</scope>
    <source>
        <strain evidence="2 3">YAD2003</strain>
    </source>
</reference>
<dbReference type="EMBL" id="FNWV01000004">
    <property type="protein sequence ID" value="SEH55781.1"/>
    <property type="molecule type" value="Genomic_DNA"/>
</dbReference>
<evidence type="ECO:0000256" key="1">
    <source>
        <dbReference type="SAM" id="SignalP"/>
    </source>
</evidence>
<feature type="chain" id="PRO_5039169270" evidence="1">
    <location>
        <begin position="25"/>
        <end position="978"/>
    </location>
</feature>
<dbReference type="InterPro" id="IPR050490">
    <property type="entry name" value="Bact_solute-bd_prot1"/>
</dbReference>
<name>A0A1H6J9Z3_RUMFL</name>
<dbReference type="SUPFAM" id="SSF53850">
    <property type="entry name" value="Periplasmic binding protein-like II"/>
    <property type="match status" value="1"/>
</dbReference>
<evidence type="ECO:0000313" key="2">
    <source>
        <dbReference type="EMBL" id="SEH55781.1"/>
    </source>
</evidence>
<feature type="signal peptide" evidence="1">
    <location>
        <begin position="1"/>
        <end position="24"/>
    </location>
</feature>
<organism evidence="2 3">
    <name type="scientific">Ruminococcus flavefaciens</name>
    <dbReference type="NCBI Taxonomy" id="1265"/>
    <lineage>
        <taxon>Bacteria</taxon>
        <taxon>Bacillati</taxon>
        <taxon>Bacillota</taxon>
        <taxon>Clostridia</taxon>
        <taxon>Eubacteriales</taxon>
        <taxon>Oscillospiraceae</taxon>
        <taxon>Ruminococcus</taxon>
    </lineage>
</organism>
<proteinExistence type="predicted"/>
<gene>
    <name evidence="2" type="ORF">SAMN02910265_01422</name>
</gene>
<sequence length="978" mass="109337">MKRAFRAAAAAFLTCIFASGSSVGVLKAAAEANEPSAATAAAMAEDYYHIDDKDMNMTTFSEYYDLHSADARPDDEIFIKGSSFVSAENGDISAGSFTDSSGDTRKDTLLWNSLSGEVTYDFEVAESGVYCLEASYCPMISNSSSIELKVEIDGEIPYDTASSLYLSQVWVNEKDIYTDSRGNQVRPTQVQTEMWQKCFFGDRNGLFSEPLFFALEKGEHTLKLSSERAKLAIESLCFRNPEKLPSYSEYKASAEASVTPESTPSASFKIEGEKAVYKSDPTLYPTYDNTSYLASPSDPCKVVYNTIGSGSWRKALQSATWDIPADKVGSGGWYKIGIKARQDQIRGFCSARRIYIDGEVPCSELDSVKFRYDTDWSVVSPKSGGEYIFVWLEGGKDHTITLEAVPSDISEYLRRLEADVNELNTYYRKVLMITGPSPDKYTDYYVHEKIPELVDKFSSISAELKDVQKGIEKLSESSGSEAAALENMAVILDKCVDKPLKIPSYLSQIKDSITSLSAWMRDNRDQPLEVDYIEFATADRSFTSCEEKLGKSLKFGFDAFIGSFFEDYTTLSDVTGEDAIEVWVSLGRDQAQVVKEMTENQFTQETGIPVSVNLVTGGVVEASLAGKGPDVALFLGGEFPVNLAARDMLVDISQFDDYEDVKQRFQKNAMTQYSYNGGCYGLPISQSFPMMFYRKDVLTELGYTSPPETWEKLIDMLPALQRNYMSVGLVLPPNNISPATETGHTFAMLMLQKGINYYNEEQTASTFNSTEAVQSFEEWTDFYTKYSFEQTYDAFSRFRTGEYPIVIANYTFFNQLTAASPEISGLWDFCPVPATVRADGTVSHAANSNGAGAVIFKKVKNKENAWKFIKWFTDTDTQVQYASQIEGLLGTMGRFDTANVEALGQLSWSEDELARLRAQQQELEEIPIIPASYAVTRNIMNAFRETINEKANPRDTLIWYNRDINEEITRKRKNLGLE</sequence>
<accession>A0A1H6J9Z3</accession>
<dbReference type="Gene3D" id="2.60.120.260">
    <property type="entry name" value="Galactose-binding domain-like"/>
    <property type="match status" value="1"/>
</dbReference>
<dbReference type="Gene3D" id="3.40.190.10">
    <property type="entry name" value="Periplasmic binding protein-like II"/>
    <property type="match status" value="1"/>
</dbReference>
<dbReference type="Pfam" id="PF13416">
    <property type="entry name" value="SBP_bac_8"/>
    <property type="match status" value="1"/>
</dbReference>
<dbReference type="AlphaFoldDB" id="A0A1H6J9Z3"/>
<dbReference type="Proteomes" id="UP000183190">
    <property type="component" value="Unassembled WGS sequence"/>
</dbReference>
<dbReference type="InterPro" id="IPR006059">
    <property type="entry name" value="SBP"/>
</dbReference>
<evidence type="ECO:0000313" key="3">
    <source>
        <dbReference type="Proteomes" id="UP000183190"/>
    </source>
</evidence>